<gene>
    <name evidence="1" type="ORF">SAMN04488138_1138</name>
</gene>
<name>A0A1I3V0N7_9RHOB</name>
<protein>
    <submittedName>
        <fullName evidence="1">Uncharacterized protein</fullName>
    </submittedName>
</protein>
<proteinExistence type="predicted"/>
<organism evidence="1 2">
    <name type="scientific">Celeribacter halophilus</name>
    <dbReference type="NCBI Taxonomy" id="576117"/>
    <lineage>
        <taxon>Bacteria</taxon>
        <taxon>Pseudomonadati</taxon>
        <taxon>Pseudomonadota</taxon>
        <taxon>Alphaproteobacteria</taxon>
        <taxon>Rhodobacterales</taxon>
        <taxon>Roseobacteraceae</taxon>
        <taxon>Celeribacter</taxon>
    </lineage>
</organism>
<evidence type="ECO:0000313" key="1">
    <source>
        <dbReference type="EMBL" id="SFJ87916.1"/>
    </source>
</evidence>
<dbReference type="EMBL" id="FORY01000013">
    <property type="protein sequence ID" value="SFJ87916.1"/>
    <property type="molecule type" value="Genomic_DNA"/>
</dbReference>
<dbReference type="AlphaFoldDB" id="A0A1I3V0N7"/>
<dbReference type="STRING" id="576117.SAMN04488138_1138"/>
<sequence>MSASGGGAQRVLTDALYANQVTPQYEHCTKMAKAPALWGGQAAIIEPVDPSEGGHFQILHVAPRPLAMNEFGFIETVNRLGEGVVV</sequence>
<evidence type="ECO:0000313" key="2">
    <source>
        <dbReference type="Proteomes" id="UP000183299"/>
    </source>
</evidence>
<accession>A0A1I3V0N7</accession>
<keyword evidence="2" id="KW-1185">Reference proteome</keyword>
<reference evidence="1 2" key="1">
    <citation type="submission" date="2016-10" db="EMBL/GenBank/DDBJ databases">
        <authorList>
            <person name="de Groot N.N."/>
        </authorList>
    </citation>
    <scope>NUCLEOTIDE SEQUENCE [LARGE SCALE GENOMIC DNA]</scope>
    <source>
        <strain evidence="1 2">CGMCC 1.8891</strain>
    </source>
</reference>
<dbReference type="Proteomes" id="UP000183299">
    <property type="component" value="Unassembled WGS sequence"/>
</dbReference>